<dbReference type="EMBL" id="JANPWB010000005">
    <property type="protein sequence ID" value="KAJ1185385.1"/>
    <property type="molecule type" value="Genomic_DNA"/>
</dbReference>
<gene>
    <name evidence="2" type="ORF">NDU88_002178</name>
</gene>
<feature type="region of interest" description="Disordered" evidence="1">
    <location>
        <begin position="1"/>
        <end position="42"/>
    </location>
</feature>
<dbReference type="Proteomes" id="UP001066276">
    <property type="component" value="Chromosome 3_1"/>
</dbReference>
<evidence type="ECO:0000313" key="2">
    <source>
        <dbReference type="EMBL" id="KAJ1185385.1"/>
    </source>
</evidence>
<evidence type="ECO:0000313" key="3">
    <source>
        <dbReference type="Proteomes" id="UP001066276"/>
    </source>
</evidence>
<dbReference type="AlphaFoldDB" id="A0AAV7UAB3"/>
<feature type="region of interest" description="Disordered" evidence="1">
    <location>
        <begin position="68"/>
        <end position="95"/>
    </location>
</feature>
<reference evidence="2" key="1">
    <citation type="journal article" date="2022" name="bioRxiv">
        <title>Sequencing and chromosome-scale assembly of the giantPleurodeles waltlgenome.</title>
        <authorList>
            <person name="Brown T."/>
            <person name="Elewa A."/>
            <person name="Iarovenko S."/>
            <person name="Subramanian E."/>
            <person name="Araus A.J."/>
            <person name="Petzold A."/>
            <person name="Susuki M."/>
            <person name="Suzuki K.-i.T."/>
            <person name="Hayashi T."/>
            <person name="Toyoda A."/>
            <person name="Oliveira C."/>
            <person name="Osipova E."/>
            <person name="Leigh N.D."/>
            <person name="Simon A."/>
            <person name="Yun M.H."/>
        </authorList>
    </citation>
    <scope>NUCLEOTIDE SEQUENCE</scope>
    <source>
        <strain evidence="2">20211129_DDA</strain>
        <tissue evidence="2">Liver</tissue>
    </source>
</reference>
<protein>
    <submittedName>
        <fullName evidence="2">Uncharacterized protein</fullName>
    </submittedName>
</protein>
<accession>A0AAV7UAB3</accession>
<evidence type="ECO:0000256" key="1">
    <source>
        <dbReference type="SAM" id="MobiDB-lite"/>
    </source>
</evidence>
<sequence>MRSHRGSLAHCSTTQGPPKPRRRGRGDGCPSQAPEKAPRRWAWTDRVAAACRPQGEWRRGWRFREDLRTRKGGAGPGATDPGEDSLGGGGPGGPLAAGLWLLSVAGPTARRWASGPAGLCPLSFGRARPWVTNTAPGEAEDCLWGRQRVLPAEKSDLPWHGQVRSCGSCGGGVDVEQPNN</sequence>
<keyword evidence="3" id="KW-1185">Reference proteome</keyword>
<feature type="compositionally biased region" description="Gly residues" evidence="1">
    <location>
        <begin position="85"/>
        <end position="95"/>
    </location>
</feature>
<comment type="caution">
    <text evidence="2">The sequence shown here is derived from an EMBL/GenBank/DDBJ whole genome shotgun (WGS) entry which is preliminary data.</text>
</comment>
<organism evidence="2 3">
    <name type="scientific">Pleurodeles waltl</name>
    <name type="common">Iberian ribbed newt</name>
    <dbReference type="NCBI Taxonomy" id="8319"/>
    <lineage>
        <taxon>Eukaryota</taxon>
        <taxon>Metazoa</taxon>
        <taxon>Chordata</taxon>
        <taxon>Craniata</taxon>
        <taxon>Vertebrata</taxon>
        <taxon>Euteleostomi</taxon>
        <taxon>Amphibia</taxon>
        <taxon>Batrachia</taxon>
        <taxon>Caudata</taxon>
        <taxon>Salamandroidea</taxon>
        <taxon>Salamandridae</taxon>
        <taxon>Pleurodelinae</taxon>
        <taxon>Pleurodeles</taxon>
    </lineage>
</organism>
<name>A0AAV7UAB3_PLEWA</name>
<proteinExistence type="predicted"/>